<organism evidence="1 2">
    <name type="scientific">Wickerhamomyces anomalus (strain ATCC 58044 / CBS 1984 / NCYC 433 / NRRL Y-366-8)</name>
    <name type="common">Yeast</name>
    <name type="synonym">Hansenula anomala</name>
    <dbReference type="NCBI Taxonomy" id="683960"/>
    <lineage>
        <taxon>Eukaryota</taxon>
        <taxon>Fungi</taxon>
        <taxon>Dikarya</taxon>
        <taxon>Ascomycota</taxon>
        <taxon>Saccharomycotina</taxon>
        <taxon>Saccharomycetes</taxon>
        <taxon>Phaffomycetales</taxon>
        <taxon>Wickerhamomycetaceae</taxon>
        <taxon>Wickerhamomyces</taxon>
    </lineage>
</organism>
<dbReference type="GeneID" id="30202134"/>
<sequence length="151" mass="17629">MNTIYMVHPNNHLTKLDKFTIPNLESYKTALDSQINKLTNYNSKTSVEDRLLNYKQVEKNYIGAYLNILKLLEGVENCCTTDGCYDYEQEDNILNSIEIEMIEFKKNELKLKELKSNATDVVEPRRESIIKVEEDMVENVETHNVEEETKS</sequence>
<name>A0A1E3P0Y9_WICAA</name>
<gene>
    <name evidence="1" type="ORF">WICANDRAFT_79422</name>
</gene>
<keyword evidence="2" id="KW-1185">Reference proteome</keyword>
<dbReference type="AlphaFoldDB" id="A0A1E3P0Y9"/>
<dbReference type="RefSeq" id="XP_019038081.1">
    <property type="nucleotide sequence ID" value="XM_019184888.1"/>
</dbReference>
<protein>
    <submittedName>
        <fullName evidence="1">Uncharacterized protein</fullName>
    </submittedName>
</protein>
<dbReference type="OrthoDB" id="3982712at2759"/>
<evidence type="ECO:0000313" key="2">
    <source>
        <dbReference type="Proteomes" id="UP000094112"/>
    </source>
</evidence>
<dbReference type="Proteomes" id="UP000094112">
    <property type="component" value="Unassembled WGS sequence"/>
</dbReference>
<dbReference type="EMBL" id="KV454211">
    <property type="protein sequence ID" value="ODQ58874.1"/>
    <property type="molecule type" value="Genomic_DNA"/>
</dbReference>
<reference evidence="1 2" key="1">
    <citation type="journal article" date="2016" name="Proc. Natl. Acad. Sci. U.S.A.">
        <title>Comparative genomics of biotechnologically important yeasts.</title>
        <authorList>
            <person name="Riley R."/>
            <person name="Haridas S."/>
            <person name="Wolfe K.H."/>
            <person name="Lopes M.R."/>
            <person name="Hittinger C.T."/>
            <person name="Goeker M."/>
            <person name="Salamov A.A."/>
            <person name="Wisecaver J.H."/>
            <person name="Long T.M."/>
            <person name="Calvey C.H."/>
            <person name="Aerts A.L."/>
            <person name="Barry K.W."/>
            <person name="Choi C."/>
            <person name="Clum A."/>
            <person name="Coughlan A.Y."/>
            <person name="Deshpande S."/>
            <person name="Douglass A.P."/>
            <person name="Hanson S.J."/>
            <person name="Klenk H.-P."/>
            <person name="LaButti K.M."/>
            <person name="Lapidus A."/>
            <person name="Lindquist E.A."/>
            <person name="Lipzen A.M."/>
            <person name="Meier-Kolthoff J.P."/>
            <person name="Ohm R.A."/>
            <person name="Otillar R.P."/>
            <person name="Pangilinan J.L."/>
            <person name="Peng Y."/>
            <person name="Rokas A."/>
            <person name="Rosa C.A."/>
            <person name="Scheuner C."/>
            <person name="Sibirny A.A."/>
            <person name="Slot J.C."/>
            <person name="Stielow J.B."/>
            <person name="Sun H."/>
            <person name="Kurtzman C.P."/>
            <person name="Blackwell M."/>
            <person name="Grigoriev I.V."/>
            <person name="Jeffries T.W."/>
        </authorList>
    </citation>
    <scope>NUCLEOTIDE SEQUENCE [LARGE SCALE GENOMIC DNA]</scope>
    <source>
        <strain evidence="2">ATCC 58044 / CBS 1984 / NCYC 433 / NRRL Y-366-8</strain>
    </source>
</reference>
<evidence type="ECO:0000313" key="1">
    <source>
        <dbReference type="EMBL" id="ODQ58874.1"/>
    </source>
</evidence>
<proteinExistence type="predicted"/>
<accession>A0A1E3P0Y9</accession>